<keyword evidence="1" id="KW-1133">Transmembrane helix</keyword>
<dbReference type="RefSeq" id="WP_211320493.1">
    <property type="nucleotide sequence ID" value="NZ_QLLK01000010.1"/>
</dbReference>
<evidence type="ECO:0000313" key="2">
    <source>
        <dbReference type="EMBL" id="RAI86754.1"/>
    </source>
</evidence>
<keyword evidence="1" id="KW-0812">Transmembrane</keyword>
<dbReference type="EMBL" id="QLLK01000010">
    <property type="protein sequence ID" value="RAI86754.1"/>
    <property type="molecule type" value="Genomic_DNA"/>
</dbReference>
<keyword evidence="1" id="KW-0472">Membrane</keyword>
<sequence length="227" mass="26109">MELEHGFYLKSKKERIWIQVRIGFIALLIFLLVFLICWNTGFFLPLILGLPITLPLVAPFFDVPALKKSGDLVYYSPLFLAEKPKNGKINVHGGTLFDYVFVIDRSLNGRERSKLIMEQYLEGMVNLIDHLQKDNSDNLTIRGTSYILNKRTASKIGFQVVQTDFLQKVILIYNYFNLVCANSLAKGKLTFPKLGEIQAFEAKLDKLMERRNFINSLNKKLKQSQIV</sequence>
<proteinExistence type="predicted"/>
<organism evidence="2 3">
    <name type="scientific">Algoriphagus yeomjeoni</name>
    <dbReference type="NCBI Taxonomy" id="291403"/>
    <lineage>
        <taxon>Bacteria</taxon>
        <taxon>Pseudomonadati</taxon>
        <taxon>Bacteroidota</taxon>
        <taxon>Cytophagia</taxon>
        <taxon>Cytophagales</taxon>
        <taxon>Cyclobacteriaceae</taxon>
        <taxon>Algoriphagus</taxon>
    </lineage>
</organism>
<protein>
    <submittedName>
        <fullName evidence="2">Uncharacterized protein</fullName>
    </submittedName>
</protein>
<evidence type="ECO:0000313" key="3">
    <source>
        <dbReference type="Proteomes" id="UP000249610"/>
    </source>
</evidence>
<dbReference type="Proteomes" id="UP000249610">
    <property type="component" value="Unassembled WGS sequence"/>
</dbReference>
<comment type="caution">
    <text evidence="2">The sequence shown here is derived from an EMBL/GenBank/DDBJ whole genome shotgun (WGS) entry which is preliminary data.</text>
</comment>
<evidence type="ECO:0000256" key="1">
    <source>
        <dbReference type="SAM" id="Phobius"/>
    </source>
</evidence>
<dbReference type="AlphaFoldDB" id="A0A327P6P2"/>
<name>A0A327P6P2_9BACT</name>
<keyword evidence="3" id="KW-1185">Reference proteome</keyword>
<gene>
    <name evidence="2" type="ORF">LV83_03311</name>
</gene>
<reference evidence="2 3" key="1">
    <citation type="submission" date="2018-06" db="EMBL/GenBank/DDBJ databases">
        <title>Genomic Encyclopedia of Archaeal and Bacterial Type Strains, Phase II (KMG-II): from individual species to whole genera.</title>
        <authorList>
            <person name="Goeker M."/>
        </authorList>
    </citation>
    <scope>NUCLEOTIDE SEQUENCE [LARGE SCALE GENOMIC DNA]</scope>
    <source>
        <strain evidence="2 3">DSM 23446</strain>
    </source>
</reference>
<feature type="transmembrane region" description="Helical" evidence="1">
    <location>
        <begin position="16"/>
        <end position="36"/>
    </location>
</feature>
<accession>A0A327P6P2</accession>